<dbReference type="InterPro" id="IPR017871">
    <property type="entry name" value="ABC_transporter-like_CS"/>
</dbReference>
<dbReference type="SUPFAM" id="SSF52540">
    <property type="entry name" value="P-loop containing nucleoside triphosphate hydrolases"/>
    <property type="match status" value="1"/>
</dbReference>
<name>A0ABU1N887_9BURK</name>
<keyword evidence="2" id="KW-0813">Transport</keyword>
<dbReference type="Proteomes" id="UP001184230">
    <property type="component" value="Unassembled WGS sequence"/>
</dbReference>
<dbReference type="InterPro" id="IPR052156">
    <property type="entry name" value="BCAA_Transport_ATP-bd_LivF"/>
</dbReference>
<proteinExistence type="inferred from homology"/>
<evidence type="ECO:0000256" key="6">
    <source>
        <dbReference type="ARBA" id="ARBA00022970"/>
    </source>
</evidence>
<feature type="domain" description="ABC transporter" evidence="7">
    <location>
        <begin position="2"/>
        <end position="234"/>
    </location>
</feature>
<dbReference type="PROSITE" id="PS50893">
    <property type="entry name" value="ABC_TRANSPORTER_2"/>
    <property type="match status" value="1"/>
</dbReference>
<keyword evidence="3" id="KW-0472">Membrane</keyword>
<dbReference type="SMART" id="SM00382">
    <property type="entry name" value="AAA"/>
    <property type="match status" value="1"/>
</dbReference>
<sequence length="234" mass="25197">MLDVRDLQVAYGAANALWGVSLTLQRGELLCVVGPNGAGKTTLIGALAGMLRARGGRIVFDGQDITQRPAHRFCEAGIALVPEGRRLFTGMTVQENLELGSLLPQAKALRRQTMAQVLDLFPALKEKLASPAGELSGGQQQMVAIARALMARPRLLLLDEPSLGLSPRIVGDMFAAIRRINADGVSVLLVEQNVAMAMEVSQRAYVLEEGRIVAEGLPHELLARPEIQRVYLGV</sequence>
<organism evidence="8 9">
    <name type="scientific">Variovorax soli</name>
    <dbReference type="NCBI Taxonomy" id="376815"/>
    <lineage>
        <taxon>Bacteria</taxon>
        <taxon>Pseudomonadati</taxon>
        <taxon>Pseudomonadota</taxon>
        <taxon>Betaproteobacteria</taxon>
        <taxon>Burkholderiales</taxon>
        <taxon>Comamonadaceae</taxon>
        <taxon>Variovorax</taxon>
    </lineage>
</organism>
<dbReference type="InterPro" id="IPR003593">
    <property type="entry name" value="AAA+_ATPase"/>
</dbReference>
<comment type="caution">
    <text evidence="8">The sequence shown here is derived from an EMBL/GenBank/DDBJ whole genome shotgun (WGS) entry which is preliminary data.</text>
</comment>
<dbReference type="PROSITE" id="PS00211">
    <property type="entry name" value="ABC_TRANSPORTER_1"/>
    <property type="match status" value="1"/>
</dbReference>
<evidence type="ECO:0000256" key="4">
    <source>
        <dbReference type="ARBA" id="ARBA00022741"/>
    </source>
</evidence>
<dbReference type="Gene3D" id="3.40.50.300">
    <property type="entry name" value="P-loop containing nucleotide triphosphate hydrolases"/>
    <property type="match status" value="1"/>
</dbReference>
<keyword evidence="6" id="KW-0029">Amino-acid transport</keyword>
<evidence type="ECO:0000259" key="7">
    <source>
        <dbReference type="PROSITE" id="PS50893"/>
    </source>
</evidence>
<keyword evidence="4" id="KW-0547">Nucleotide-binding</keyword>
<dbReference type="GO" id="GO:0005524">
    <property type="term" value="F:ATP binding"/>
    <property type="evidence" value="ECO:0007669"/>
    <property type="project" value="UniProtKB-KW"/>
</dbReference>
<dbReference type="InterPro" id="IPR003439">
    <property type="entry name" value="ABC_transporter-like_ATP-bd"/>
</dbReference>
<dbReference type="InterPro" id="IPR027417">
    <property type="entry name" value="P-loop_NTPase"/>
</dbReference>
<evidence type="ECO:0000256" key="5">
    <source>
        <dbReference type="ARBA" id="ARBA00022840"/>
    </source>
</evidence>
<evidence type="ECO:0000256" key="1">
    <source>
        <dbReference type="ARBA" id="ARBA00005417"/>
    </source>
</evidence>
<accession>A0ABU1N887</accession>
<evidence type="ECO:0000313" key="9">
    <source>
        <dbReference type="Proteomes" id="UP001184230"/>
    </source>
</evidence>
<gene>
    <name evidence="8" type="ORF">J2739_000410</name>
</gene>
<keyword evidence="3" id="KW-1003">Cell membrane</keyword>
<dbReference type="CDD" id="cd03224">
    <property type="entry name" value="ABC_TM1139_LivF_branched"/>
    <property type="match status" value="1"/>
</dbReference>
<keyword evidence="5 8" id="KW-0067">ATP-binding</keyword>
<comment type="similarity">
    <text evidence="1">Belongs to the ABC transporter superfamily.</text>
</comment>
<keyword evidence="9" id="KW-1185">Reference proteome</keyword>
<protein>
    <submittedName>
        <fullName evidence="8">Branched-chain amino acid transport system ATP-binding protein</fullName>
    </submittedName>
</protein>
<evidence type="ECO:0000256" key="2">
    <source>
        <dbReference type="ARBA" id="ARBA00022448"/>
    </source>
</evidence>
<dbReference type="PANTHER" id="PTHR43820:SF4">
    <property type="entry name" value="HIGH-AFFINITY BRANCHED-CHAIN AMINO ACID TRANSPORT ATP-BINDING PROTEIN LIVF"/>
    <property type="match status" value="1"/>
</dbReference>
<dbReference type="Pfam" id="PF00005">
    <property type="entry name" value="ABC_tran"/>
    <property type="match status" value="1"/>
</dbReference>
<dbReference type="EMBL" id="JAVDRF010000001">
    <property type="protein sequence ID" value="MDR6534650.1"/>
    <property type="molecule type" value="Genomic_DNA"/>
</dbReference>
<dbReference type="RefSeq" id="WP_309898034.1">
    <property type="nucleotide sequence ID" value="NZ_JAVDRF010000001.1"/>
</dbReference>
<evidence type="ECO:0000256" key="3">
    <source>
        <dbReference type="ARBA" id="ARBA00022475"/>
    </source>
</evidence>
<evidence type="ECO:0000313" key="8">
    <source>
        <dbReference type="EMBL" id="MDR6534650.1"/>
    </source>
</evidence>
<dbReference type="PANTHER" id="PTHR43820">
    <property type="entry name" value="HIGH-AFFINITY BRANCHED-CHAIN AMINO ACID TRANSPORT ATP-BINDING PROTEIN LIVF"/>
    <property type="match status" value="1"/>
</dbReference>
<reference evidence="8 9" key="1">
    <citation type="submission" date="2023-07" db="EMBL/GenBank/DDBJ databases">
        <title>Sorghum-associated microbial communities from plants grown in Nebraska, USA.</title>
        <authorList>
            <person name="Schachtman D."/>
        </authorList>
    </citation>
    <scope>NUCLEOTIDE SEQUENCE [LARGE SCALE GENOMIC DNA]</scope>
    <source>
        <strain evidence="8 9">DS1781</strain>
    </source>
</reference>